<keyword evidence="7" id="KW-0677">Repeat</keyword>
<comment type="function">
    <text evidence="2">Might act as an E3 ubiquitin-protein ligase, or as part of E3 complex, which accepts ubiquitin from specific E2 ubiquitin-conjugating enzymes and then transfers it to substrates.</text>
</comment>
<evidence type="ECO:0000256" key="12">
    <source>
        <dbReference type="SAM" id="MobiDB-lite"/>
    </source>
</evidence>
<dbReference type="Pfam" id="PF13923">
    <property type="entry name" value="zf-C3HC4_2"/>
    <property type="match status" value="1"/>
</dbReference>
<dbReference type="FunFam" id="3.30.40.10:FF:000019">
    <property type="entry name" value="RBR-type E3 ubiquitin transferase"/>
    <property type="match status" value="1"/>
</dbReference>
<dbReference type="CDD" id="cd22583">
    <property type="entry name" value="Rcat_RBR_ARI7-like"/>
    <property type="match status" value="1"/>
</dbReference>
<evidence type="ECO:0000256" key="1">
    <source>
        <dbReference type="ARBA" id="ARBA00001798"/>
    </source>
</evidence>
<dbReference type="GO" id="GO:0061630">
    <property type="term" value="F:ubiquitin protein ligase activity"/>
    <property type="evidence" value="ECO:0007669"/>
    <property type="project" value="UniProtKB-EC"/>
</dbReference>
<organism evidence="15 16">
    <name type="scientific">Cymbomonas tetramitiformis</name>
    <dbReference type="NCBI Taxonomy" id="36881"/>
    <lineage>
        <taxon>Eukaryota</taxon>
        <taxon>Viridiplantae</taxon>
        <taxon>Chlorophyta</taxon>
        <taxon>Pyramimonadophyceae</taxon>
        <taxon>Pyramimonadales</taxon>
        <taxon>Pyramimonadaceae</taxon>
        <taxon>Cymbomonas</taxon>
    </lineage>
</organism>
<dbReference type="InterPro" id="IPR001841">
    <property type="entry name" value="Znf_RING"/>
</dbReference>
<comment type="caution">
    <text evidence="15">The sequence shown here is derived from an EMBL/GenBank/DDBJ whole genome shotgun (WGS) entry which is preliminary data.</text>
</comment>
<keyword evidence="16" id="KW-1185">Reference proteome</keyword>
<dbReference type="SMART" id="SM00647">
    <property type="entry name" value="IBR"/>
    <property type="match status" value="2"/>
</dbReference>
<evidence type="ECO:0000256" key="2">
    <source>
        <dbReference type="ARBA" id="ARBA00003976"/>
    </source>
</evidence>
<name>A0AAE0GIM0_9CHLO</name>
<dbReference type="AlphaFoldDB" id="A0AAE0GIM0"/>
<dbReference type="InterPro" id="IPR045840">
    <property type="entry name" value="Ariadne"/>
</dbReference>
<evidence type="ECO:0000256" key="5">
    <source>
        <dbReference type="ARBA" id="ARBA00022679"/>
    </source>
</evidence>
<evidence type="ECO:0000256" key="4">
    <source>
        <dbReference type="ARBA" id="ARBA00012251"/>
    </source>
</evidence>
<dbReference type="EMBL" id="LGRX02005300">
    <property type="protein sequence ID" value="KAK3278739.1"/>
    <property type="molecule type" value="Genomic_DNA"/>
</dbReference>
<feature type="domain" description="RING-type" evidence="13">
    <location>
        <begin position="123"/>
        <end position="170"/>
    </location>
</feature>
<gene>
    <name evidence="15" type="ORF">CYMTET_13334</name>
</gene>
<dbReference type="Pfam" id="PF01485">
    <property type="entry name" value="IBR"/>
    <property type="match status" value="1"/>
</dbReference>
<evidence type="ECO:0000313" key="15">
    <source>
        <dbReference type="EMBL" id="KAK3278739.1"/>
    </source>
</evidence>
<dbReference type="Gene3D" id="1.20.120.1750">
    <property type="match status" value="1"/>
</dbReference>
<evidence type="ECO:0000256" key="7">
    <source>
        <dbReference type="ARBA" id="ARBA00022737"/>
    </source>
</evidence>
<keyword evidence="5" id="KW-0808">Transferase</keyword>
<evidence type="ECO:0000259" key="14">
    <source>
        <dbReference type="PROSITE" id="PS51873"/>
    </source>
</evidence>
<dbReference type="Pfam" id="PF22191">
    <property type="entry name" value="IBR_1"/>
    <property type="match status" value="1"/>
</dbReference>
<evidence type="ECO:0000256" key="6">
    <source>
        <dbReference type="ARBA" id="ARBA00022723"/>
    </source>
</evidence>
<dbReference type="PROSITE" id="PS51873">
    <property type="entry name" value="TRIAD"/>
    <property type="match status" value="1"/>
</dbReference>
<keyword evidence="8 11" id="KW-0863">Zinc-finger</keyword>
<feature type="region of interest" description="Disordered" evidence="12">
    <location>
        <begin position="1"/>
        <end position="44"/>
    </location>
</feature>
<dbReference type="Pfam" id="PF19422">
    <property type="entry name" value="Ariadne"/>
    <property type="match status" value="1"/>
</dbReference>
<evidence type="ECO:0000256" key="11">
    <source>
        <dbReference type="PROSITE-ProRule" id="PRU00175"/>
    </source>
</evidence>
<evidence type="ECO:0000256" key="10">
    <source>
        <dbReference type="ARBA" id="ARBA00022833"/>
    </source>
</evidence>
<dbReference type="CDD" id="cd20346">
    <property type="entry name" value="BRcat_RBR_ANKIB1"/>
    <property type="match status" value="1"/>
</dbReference>
<comment type="similarity">
    <text evidence="3">Belongs to the RBR family. Ariadne subfamily.</text>
</comment>
<evidence type="ECO:0000259" key="13">
    <source>
        <dbReference type="PROSITE" id="PS50089"/>
    </source>
</evidence>
<keyword evidence="9" id="KW-0833">Ubl conjugation pathway</keyword>
<feature type="compositionally biased region" description="Acidic residues" evidence="12">
    <location>
        <begin position="1"/>
        <end position="38"/>
    </location>
</feature>
<keyword evidence="6" id="KW-0479">Metal-binding</keyword>
<evidence type="ECO:0000256" key="8">
    <source>
        <dbReference type="ARBA" id="ARBA00022771"/>
    </source>
</evidence>
<dbReference type="InterPro" id="IPR013083">
    <property type="entry name" value="Znf_RING/FYVE/PHD"/>
</dbReference>
<dbReference type="InterPro" id="IPR002867">
    <property type="entry name" value="IBR_dom"/>
</dbReference>
<protein>
    <recommendedName>
        <fullName evidence="4">RBR-type E3 ubiquitin transferase</fullName>
        <ecNumber evidence="4">2.3.2.31</ecNumber>
    </recommendedName>
</protein>
<reference evidence="15 16" key="1">
    <citation type="journal article" date="2015" name="Genome Biol. Evol.">
        <title>Comparative Genomics of a Bacterivorous Green Alga Reveals Evolutionary Causalities and Consequences of Phago-Mixotrophic Mode of Nutrition.</title>
        <authorList>
            <person name="Burns J.A."/>
            <person name="Paasch A."/>
            <person name="Narechania A."/>
            <person name="Kim E."/>
        </authorList>
    </citation>
    <scope>NUCLEOTIDE SEQUENCE [LARGE SCALE GENOMIC DNA]</scope>
    <source>
        <strain evidence="15 16">PLY_AMNH</strain>
    </source>
</reference>
<feature type="domain" description="RING-type" evidence="14">
    <location>
        <begin position="119"/>
        <end position="336"/>
    </location>
</feature>
<dbReference type="InterPro" id="IPR044066">
    <property type="entry name" value="TRIAD_supradom"/>
</dbReference>
<dbReference type="Gene3D" id="3.30.40.10">
    <property type="entry name" value="Zinc/RING finger domain, C3HC4 (zinc finger)"/>
    <property type="match status" value="1"/>
</dbReference>
<dbReference type="GO" id="GO:0008270">
    <property type="term" value="F:zinc ion binding"/>
    <property type="evidence" value="ECO:0007669"/>
    <property type="project" value="UniProtKB-KW"/>
</dbReference>
<accession>A0AAE0GIM0</accession>
<keyword evidence="10" id="KW-0862">Zinc</keyword>
<dbReference type="Proteomes" id="UP001190700">
    <property type="component" value="Unassembled WGS sequence"/>
</dbReference>
<dbReference type="PANTHER" id="PTHR11685">
    <property type="entry name" value="RBR FAMILY RING FINGER AND IBR DOMAIN-CONTAINING"/>
    <property type="match status" value="1"/>
</dbReference>
<dbReference type="Pfam" id="PF21235">
    <property type="entry name" value="UBA_ARI1"/>
    <property type="match status" value="1"/>
</dbReference>
<evidence type="ECO:0000313" key="16">
    <source>
        <dbReference type="Proteomes" id="UP001190700"/>
    </source>
</evidence>
<dbReference type="GO" id="GO:0016567">
    <property type="term" value="P:protein ubiquitination"/>
    <property type="evidence" value="ECO:0007669"/>
    <property type="project" value="InterPro"/>
</dbReference>
<dbReference type="InterPro" id="IPR031127">
    <property type="entry name" value="E3_UB_ligase_RBR"/>
</dbReference>
<evidence type="ECO:0000256" key="9">
    <source>
        <dbReference type="ARBA" id="ARBA00022786"/>
    </source>
</evidence>
<evidence type="ECO:0000256" key="3">
    <source>
        <dbReference type="ARBA" id="ARBA00005884"/>
    </source>
</evidence>
<dbReference type="PROSITE" id="PS50089">
    <property type="entry name" value="ZF_RING_2"/>
    <property type="match status" value="1"/>
</dbReference>
<comment type="catalytic activity">
    <reaction evidence="1">
        <text>[E2 ubiquitin-conjugating enzyme]-S-ubiquitinyl-L-cysteine + [acceptor protein]-L-lysine = [E2 ubiquitin-conjugating enzyme]-L-cysteine + [acceptor protein]-N(6)-ubiquitinyl-L-lysine.</text>
        <dbReference type="EC" id="2.3.2.31"/>
    </reaction>
</comment>
<dbReference type="SUPFAM" id="SSF57850">
    <property type="entry name" value="RING/U-box"/>
    <property type="match status" value="3"/>
</dbReference>
<sequence length="561" mass="63237">MNSDDDYYSDNDYDGSVGSDDESGSEDDYGFDLTTVEEDGTRRPPYTVLSEEDILSEQREAIDGVVSVLSVDTSTATTLLRFFKWSVSRLHDDWFQDEARVRAKVGLPPSSSNEGVAKASTTCQICFDEYAPDKLRSASCGHFFCQECWQGYLKTGINDGPGCLSMRCPLPDCNSLVPETLIEELVEADELAKYKRFHLRSYVEDNHKVKWCPAPGCCFAVELKSAVPAANEPLDIGCKCGTSFCWSCDQEAHRPVDCETVKKWVLKNSAESENMNWILANSKPCPKCKRPIEKNQGCMHMTCTPPCRFEFCWLCLAPWSEHGERTGGFYSCNRYDANKNAGEYDETEKRRENARNSLERYMHYYERWAAHEKARVKAQEDLKEMSDDKLKRLSECQSTPVSQLKFVTDAWTQIVECRRVIKWTYGYGFYAELSQDRRNFFEFMQGEAELSLDNLHRAAELELAPFLSLDTTPTSSPVPAGLAASPSTASYATSPAGSVSSLYGTTAAFDDFRSKLTGLTAITKHFFDTLVCQLEKGLDSSDNTQVIEAMVRSKTSEKWKI</sequence>
<dbReference type="EC" id="2.3.2.31" evidence="4"/>
<proteinExistence type="inferred from homology"/>
<dbReference type="InterPro" id="IPR048962">
    <property type="entry name" value="ARIH1-like_UBL"/>
</dbReference>